<name>A0A512M3P5_9BACT</name>
<dbReference type="RefSeq" id="WP_146848831.1">
    <property type="nucleotide sequence ID" value="NZ_BKAG01000003.1"/>
</dbReference>
<feature type="compositionally biased region" description="Polar residues" evidence="2">
    <location>
        <begin position="1"/>
        <end position="10"/>
    </location>
</feature>
<dbReference type="PANTHER" id="PTHR24006">
    <property type="entry name" value="UBIQUITIN CARBOXYL-TERMINAL HYDROLASE"/>
    <property type="match status" value="1"/>
</dbReference>
<sequence length="2362" mass="258120">MSLPISTQLVKTPILGGHEPTPQTQNVQGKDGGRSVSKLIQQFEGETTKTPKSKGPPTGKPPEVVTRDRSVRHATPPEGLQGSVSISKGPKTGPQNGPTTTPEVSPPKPTFEQRVEKFGSKTANLYRIADLGVKVPELAPVSSKEVFDHLMKMDTEGVIMKSWEAMKRNGKVDDVNLKAITDSIGKIFDKGYPFTTEQRKWIEETMAGKVIIARSTGDEDSADTPNAGGNESVLFVEPNTASVSKAMKEVVLSYFGADSLRNRIVGDGLDKVLTSLPKMPVLLMEMVAEPIIDPSKKDPGTRPPVGIAMSTNKVEFTGGEDFQFVSISSAIGPGVNEGSGRIEIDETFVMQGKDGTPLLIYQKPSVKQERIRAMKEEGGKITHQLVKNSKEQAYSPSLSREEARSLVTSTNKIKRLNGGATTEVEGVVGSDKQINFVQQRQIPDSRSKVAPTYVNVGQAKDHSKAFNFTTVVPKSGDALVIDDWSQVCFAETMKEAEGLFDWTGQKHKIVIVRQPDCSNSHPAVNFGSFKTGTGKDKVASPIPCLVVGNYAEMLAMKNEALSSTRPLVIDGQTQKAFVWTDGSFVSGTAISQGRISHHIGLETGTTGEGVEALVGKLKTTPSDQMGTLKEEMATVLKQYETQIHDLEAQLNDNEDTIHNSEGLLCQLQTMKDNFEAVRGAFAKVLAGKDQYTFEPGSHGRLLLVKFLESSLHDIESFPQLIEAEKSASKYLEAMKGSKLENPTFGDQVGAVKDGLTSPMMMRWKRFLTLAEQSGLSQKEITDFKKMVEDMDKMGVTAIWMSTVFDKMYDRLLPSKESLKGESALPHAKTLLQALVKDYETTAPFLRTQQAFQKKLEDAERGVADFSSKSKYEKAFANLKGLAETFIKEPWPDDLDKNPLKKAAQIESLGRMIEVYDSSIKALKNSDFDTAELLQKELEMLDTFKAMFESVFIKADLPSGSPMPKSTYVGKLDQAYKGIKSQVSDQTTKKETENLKAQSRCGPTFNVTNSLYNNRAKIMPGNVEEMFTTLHQSLEDIRGGLMASGGSVRDIDLPQEMVDVLSIIPDLARVTPMGTPPHWVGREITSTGVSYTHNLIVNDHGVKIRTQYEKPTPEHPKGRTTLEVDFYADNTGGRLQNLAKLARQISPGVEAVWGAQQFKAKFDLGTMPDLQTFSGHLQKIIDLSVSMNAGPLGRTVHHNELAPSSGDLDTRRRHVLNDFLNVVFGAPPKVKVKSGTDAPFVNTTKFDIKFGYPKTFSFVDGRTTHTLDLSQPDFGLKKAVFDKIPQDVLKQANQAILDGPTKFSFKRNGKTYPIDLTKSDLGLTGTAIAKLGLNKQHLAALGADLRKTLNVARSDVDRDSETSLKSTWRTQVFGRSTAYTTNSSPPGLLLWKAVTEVQGEPRTEEIQVVDNTLAATLQTKLKLDQAREKFLQEGSPPSLTTKQDYHRLLQEYHTGLQKTFVVAEGFSYCKTKENKALVMELVISSKAELGVIASELAGQNLKPVLLTLKERARLPFFDLNPNVRNEGKPVSKTIQERAKLDRPQEDRGKVGERISTLNQSILDATSSLTDKSAIDNYSMAMGVLASSTHLIPESDLSRIESTWKTDRPKAIQEILKLDFVSTISDVDAITKAGGTKVGLTNGGADCFINSSLQLVAGIGGLTVPKDMPRLGNFLTGNIQNGGDCRGLRAELRTKAFTGDRDIRDAIVDGTAVSQQDAASAVSMLLDKIKAPKIEFTKTFTRNDNGDTRNGFSPPTHILTLQLPRDPGQRTLSQVFTSNLTSQVEVGGWPNEVRNKQATQTLTLKGPAPDSTVISLSRFTYTPLDGAAKRRDVITGLTNPITLTDDQNRNVQYQANSIICHIGTGVESGHYVTYRKEGANWLLFNDNSEVGVRVDLNTPPHKDRIERDSYVVGMAKVGVPFTPPTIPVDMEAIPLPVPLVPVSSVSTGITTPITGSVTQVQSGPQTVTPSTVTPWTVTPWVASKDLGLQTKDLVTPNVLSSPTRPQTGIHEFHTKAFKAIADKGIAFPSPSTVKTGDRFTGKVTIEGKEHDFTATAKKAKGSGAVIWTVSLSQTGGSSAPTEFVIKTNPKKLASDSSVEFAALATQKDLREVQVLEHMSGNEHALQFHGAYSTSDGTLICGMEKAQQDMSVVLDTRVEARTTSSLVPSSVDKQLLEMSQALRDIHATGQVHGDVKPDNFMVGSDGNVRVGDFGECYVDSDTTRGNKLKDDLQNFATMAFNLRSGQRIATDKLPEAIENQQKDIRASFETKILEMDLALSKQISDLETLNARDPGLVLLKQQRLDLADPTKRLDTILQLSGGKLTDETVRSYLINDLLLKTVQDSAPTFDSMNKVSTQLAKLVAR</sequence>
<comment type="caution">
    <text evidence="5">The sequence shown here is derived from an EMBL/GenBank/DDBJ whole genome shotgun (WGS) entry which is preliminary data.</text>
</comment>
<evidence type="ECO:0000313" key="5">
    <source>
        <dbReference type="EMBL" id="GEP41369.1"/>
    </source>
</evidence>
<evidence type="ECO:0000256" key="2">
    <source>
        <dbReference type="SAM" id="MobiDB-lite"/>
    </source>
</evidence>
<dbReference type="GO" id="GO:0016579">
    <property type="term" value="P:protein deubiquitination"/>
    <property type="evidence" value="ECO:0007669"/>
    <property type="project" value="InterPro"/>
</dbReference>
<keyword evidence="1" id="KW-0175">Coiled coil</keyword>
<reference evidence="5 6" key="1">
    <citation type="submission" date="2019-07" db="EMBL/GenBank/DDBJ databases">
        <title>Whole genome shotgun sequence of Brevifollis gellanilyticus NBRC 108608.</title>
        <authorList>
            <person name="Hosoyama A."/>
            <person name="Uohara A."/>
            <person name="Ohji S."/>
            <person name="Ichikawa N."/>
        </authorList>
    </citation>
    <scope>NUCLEOTIDE SEQUENCE [LARGE SCALE GENOMIC DNA]</scope>
    <source>
        <strain evidence="5 6">NBRC 108608</strain>
    </source>
</reference>
<dbReference type="InterPro" id="IPR018200">
    <property type="entry name" value="USP_CS"/>
</dbReference>
<dbReference type="Proteomes" id="UP000321577">
    <property type="component" value="Unassembled WGS sequence"/>
</dbReference>
<feature type="compositionally biased region" description="Polar residues" evidence="2">
    <location>
        <begin position="93"/>
        <end position="103"/>
    </location>
</feature>
<dbReference type="InterPro" id="IPR028889">
    <property type="entry name" value="USP"/>
</dbReference>
<dbReference type="Pfam" id="PF00443">
    <property type="entry name" value="UCH"/>
    <property type="match status" value="1"/>
</dbReference>
<dbReference type="GO" id="GO:0005524">
    <property type="term" value="F:ATP binding"/>
    <property type="evidence" value="ECO:0007669"/>
    <property type="project" value="InterPro"/>
</dbReference>
<feature type="region of interest" description="Disordered" evidence="2">
    <location>
        <begin position="1"/>
        <end position="110"/>
    </location>
</feature>
<accession>A0A512M3P5</accession>
<evidence type="ECO:0000259" key="3">
    <source>
        <dbReference type="PROSITE" id="PS50011"/>
    </source>
</evidence>
<dbReference type="PROSITE" id="PS00972">
    <property type="entry name" value="USP_1"/>
    <property type="match status" value="1"/>
</dbReference>
<feature type="domain" description="USP" evidence="4">
    <location>
        <begin position="1636"/>
        <end position="1915"/>
    </location>
</feature>
<dbReference type="InterPro" id="IPR013815">
    <property type="entry name" value="ATP_grasp_subdomain_1"/>
</dbReference>
<dbReference type="InterPro" id="IPR050164">
    <property type="entry name" value="Peptidase_C19"/>
</dbReference>
<dbReference type="GO" id="GO:0004672">
    <property type="term" value="F:protein kinase activity"/>
    <property type="evidence" value="ECO:0007669"/>
    <property type="project" value="InterPro"/>
</dbReference>
<dbReference type="Gene3D" id="3.90.70.10">
    <property type="entry name" value="Cysteine proteinases"/>
    <property type="match status" value="1"/>
</dbReference>
<dbReference type="Gene3D" id="3.30.470.20">
    <property type="entry name" value="ATP-grasp fold, B domain"/>
    <property type="match status" value="1"/>
</dbReference>
<evidence type="ECO:0000259" key="4">
    <source>
        <dbReference type="PROSITE" id="PS50235"/>
    </source>
</evidence>
<dbReference type="PROSITE" id="PS50235">
    <property type="entry name" value="USP_3"/>
    <property type="match status" value="1"/>
</dbReference>
<feature type="coiled-coil region" evidence="1">
    <location>
        <begin position="629"/>
        <end position="656"/>
    </location>
</feature>
<evidence type="ECO:0000313" key="6">
    <source>
        <dbReference type="Proteomes" id="UP000321577"/>
    </source>
</evidence>
<protein>
    <recommendedName>
        <fullName evidence="7">USP domain-containing protein</fullName>
    </recommendedName>
</protein>
<dbReference type="Pfam" id="PF00069">
    <property type="entry name" value="Pkinase"/>
    <property type="match status" value="1"/>
</dbReference>
<proteinExistence type="predicted"/>
<evidence type="ECO:0008006" key="7">
    <source>
        <dbReference type="Google" id="ProtNLM"/>
    </source>
</evidence>
<dbReference type="InterPro" id="IPR001394">
    <property type="entry name" value="Peptidase_C19_UCH"/>
</dbReference>
<dbReference type="OrthoDB" id="982348at2"/>
<dbReference type="GO" id="GO:0004843">
    <property type="term" value="F:cysteine-type deubiquitinase activity"/>
    <property type="evidence" value="ECO:0007669"/>
    <property type="project" value="InterPro"/>
</dbReference>
<dbReference type="PROSITE" id="PS50011">
    <property type="entry name" value="PROTEIN_KINASE_DOM"/>
    <property type="match status" value="1"/>
</dbReference>
<dbReference type="Gene3D" id="3.30.1490.20">
    <property type="entry name" value="ATP-grasp fold, A domain"/>
    <property type="match status" value="1"/>
</dbReference>
<dbReference type="InterPro" id="IPR038765">
    <property type="entry name" value="Papain-like_cys_pep_sf"/>
</dbReference>
<organism evidence="5 6">
    <name type="scientific">Brevifollis gellanilyticus</name>
    <dbReference type="NCBI Taxonomy" id="748831"/>
    <lineage>
        <taxon>Bacteria</taxon>
        <taxon>Pseudomonadati</taxon>
        <taxon>Verrucomicrobiota</taxon>
        <taxon>Verrucomicrobiia</taxon>
        <taxon>Verrucomicrobiales</taxon>
        <taxon>Verrucomicrobiaceae</taxon>
    </lineage>
</organism>
<dbReference type="GO" id="GO:0005829">
    <property type="term" value="C:cytosol"/>
    <property type="evidence" value="ECO:0007669"/>
    <property type="project" value="TreeGrafter"/>
</dbReference>
<dbReference type="EMBL" id="BKAG01000003">
    <property type="protein sequence ID" value="GEP41369.1"/>
    <property type="molecule type" value="Genomic_DNA"/>
</dbReference>
<dbReference type="SUPFAM" id="SSF54001">
    <property type="entry name" value="Cysteine proteinases"/>
    <property type="match status" value="1"/>
</dbReference>
<gene>
    <name evidence="5" type="ORF">BGE01nite_06600</name>
</gene>
<dbReference type="SUPFAM" id="SSF56112">
    <property type="entry name" value="Protein kinase-like (PK-like)"/>
    <property type="match status" value="1"/>
</dbReference>
<feature type="compositionally biased region" description="Low complexity" evidence="2">
    <location>
        <begin position="44"/>
        <end position="63"/>
    </location>
</feature>
<dbReference type="InterPro" id="IPR011009">
    <property type="entry name" value="Kinase-like_dom_sf"/>
</dbReference>
<dbReference type="SMART" id="SM00220">
    <property type="entry name" value="S_TKc"/>
    <property type="match status" value="1"/>
</dbReference>
<dbReference type="Gene3D" id="1.10.510.10">
    <property type="entry name" value="Transferase(Phosphotransferase) domain 1"/>
    <property type="match status" value="1"/>
</dbReference>
<keyword evidence="6" id="KW-1185">Reference proteome</keyword>
<evidence type="ECO:0000256" key="1">
    <source>
        <dbReference type="SAM" id="Coils"/>
    </source>
</evidence>
<dbReference type="CDD" id="cd02257">
    <property type="entry name" value="Peptidase_C19"/>
    <property type="match status" value="1"/>
</dbReference>
<feature type="region of interest" description="Disordered" evidence="2">
    <location>
        <begin position="1529"/>
        <end position="1548"/>
    </location>
</feature>
<dbReference type="InterPro" id="IPR000719">
    <property type="entry name" value="Prot_kinase_dom"/>
</dbReference>
<feature type="domain" description="Protein kinase" evidence="3">
    <location>
        <begin position="2050"/>
        <end position="2362"/>
    </location>
</feature>